<keyword evidence="2" id="KW-1185">Reference proteome</keyword>
<proteinExistence type="predicted"/>
<comment type="caution">
    <text evidence="1">The sequence shown here is derived from an EMBL/GenBank/DDBJ whole genome shotgun (WGS) entry which is preliminary data.</text>
</comment>
<reference evidence="1 2" key="1">
    <citation type="submission" date="2018-11" db="EMBL/GenBank/DDBJ databases">
        <title>The draft genome sequence of Amphritea balenae JAMM 1525T.</title>
        <authorList>
            <person name="Fang Z."/>
            <person name="Zhang Y."/>
            <person name="Han X."/>
        </authorList>
    </citation>
    <scope>NUCLEOTIDE SEQUENCE [LARGE SCALE GENOMIC DNA]</scope>
    <source>
        <strain evidence="1 2">JAMM 1525</strain>
    </source>
</reference>
<dbReference type="EMBL" id="RQXV01000001">
    <property type="protein sequence ID" value="RRD01735.1"/>
    <property type="molecule type" value="Genomic_DNA"/>
</dbReference>
<organism evidence="1 2">
    <name type="scientific">Amphritea balenae</name>
    <dbReference type="NCBI Taxonomy" id="452629"/>
    <lineage>
        <taxon>Bacteria</taxon>
        <taxon>Pseudomonadati</taxon>
        <taxon>Pseudomonadota</taxon>
        <taxon>Gammaproteobacteria</taxon>
        <taxon>Oceanospirillales</taxon>
        <taxon>Oceanospirillaceae</taxon>
        <taxon>Amphritea</taxon>
    </lineage>
</organism>
<name>A0A3P1SXM3_9GAMM</name>
<dbReference type="Pfam" id="PF19503">
    <property type="entry name" value="DUF6037"/>
    <property type="match status" value="1"/>
</dbReference>
<evidence type="ECO:0000313" key="1">
    <source>
        <dbReference type="EMBL" id="RRD01735.1"/>
    </source>
</evidence>
<dbReference type="InterPro" id="IPR046100">
    <property type="entry name" value="DUF6037"/>
</dbReference>
<dbReference type="Proteomes" id="UP000267535">
    <property type="component" value="Unassembled WGS sequence"/>
</dbReference>
<dbReference type="RefSeq" id="WP_124924809.1">
    <property type="nucleotide sequence ID" value="NZ_BMOH01000001.1"/>
</dbReference>
<dbReference type="OrthoDB" id="9134802at2"/>
<protein>
    <submittedName>
        <fullName evidence="1">Rloe protein</fullName>
    </submittedName>
</protein>
<dbReference type="AlphaFoldDB" id="A0A3P1SXM3"/>
<accession>A0A3P1SXM3</accession>
<gene>
    <name evidence="1" type="ORF">EHS89_04080</name>
</gene>
<sequence>MKLDGLVPLYKSMKTQGIDRYRLEYKCGKAIFDVFFFIDDSPYLLLFGVKGGSFSFELKVENGFVIDHKLDNDTYRKLCEVLGLEYDPEKPFSPWSFFSEFNGKVPNSAFSNQKVKPQDVAPYKSVAEEQNKIYFVGWRDNYKWGTTVQQANLDKTKELLGARAYIRCKEKNISSCWTDQKDQAIEVSLP</sequence>
<evidence type="ECO:0000313" key="2">
    <source>
        <dbReference type="Proteomes" id="UP000267535"/>
    </source>
</evidence>